<proteinExistence type="predicted"/>
<dbReference type="PANTHER" id="PTHR11219">
    <property type="entry name" value="TENEURIN AND N-ACETYLGLUCOSAMINE-1-PHOSPHODIESTER ALPHA-N-ACETYLGLUCOSAMINIDASE"/>
    <property type="match status" value="1"/>
</dbReference>
<evidence type="ECO:0000256" key="3">
    <source>
        <dbReference type="ARBA" id="ARBA00023157"/>
    </source>
</evidence>
<dbReference type="InterPro" id="IPR056823">
    <property type="entry name" value="TEN-like_YD-shell"/>
</dbReference>
<organism evidence="5 6">
    <name type="scientific">Synaphobranchus kaupii</name>
    <name type="common">Kaup's arrowtooth eel</name>
    <dbReference type="NCBI Taxonomy" id="118154"/>
    <lineage>
        <taxon>Eukaryota</taxon>
        <taxon>Metazoa</taxon>
        <taxon>Chordata</taxon>
        <taxon>Craniata</taxon>
        <taxon>Vertebrata</taxon>
        <taxon>Euteleostomi</taxon>
        <taxon>Actinopterygii</taxon>
        <taxon>Neopterygii</taxon>
        <taxon>Teleostei</taxon>
        <taxon>Anguilliformes</taxon>
        <taxon>Synaphobranchidae</taxon>
        <taxon>Synaphobranchus</taxon>
    </lineage>
</organism>
<keyword evidence="3" id="KW-1015">Disulfide bond</keyword>
<dbReference type="GO" id="GO:0007157">
    <property type="term" value="P:heterophilic cell-cell adhesion via plasma membrane cell adhesion molecules"/>
    <property type="evidence" value="ECO:0007669"/>
    <property type="project" value="TreeGrafter"/>
</dbReference>
<evidence type="ECO:0000313" key="6">
    <source>
        <dbReference type="Proteomes" id="UP001152622"/>
    </source>
</evidence>
<dbReference type="EMBL" id="JAINUF010000026">
    <property type="protein sequence ID" value="KAJ8332448.1"/>
    <property type="molecule type" value="Genomic_DNA"/>
</dbReference>
<reference evidence="5" key="1">
    <citation type="journal article" date="2023" name="Science">
        <title>Genome structures resolve the early diversification of teleost fishes.</title>
        <authorList>
            <person name="Parey E."/>
            <person name="Louis A."/>
            <person name="Montfort J."/>
            <person name="Bouchez O."/>
            <person name="Roques C."/>
            <person name="Iampietro C."/>
            <person name="Lluch J."/>
            <person name="Castinel A."/>
            <person name="Donnadieu C."/>
            <person name="Desvignes T."/>
            <person name="Floi Bucao C."/>
            <person name="Jouanno E."/>
            <person name="Wen M."/>
            <person name="Mejri S."/>
            <person name="Dirks R."/>
            <person name="Jansen H."/>
            <person name="Henkel C."/>
            <person name="Chen W.J."/>
            <person name="Zahm M."/>
            <person name="Cabau C."/>
            <person name="Klopp C."/>
            <person name="Thompson A.W."/>
            <person name="Robinson-Rechavi M."/>
            <person name="Braasch I."/>
            <person name="Lecointre G."/>
            <person name="Bobe J."/>
            <person name="Postlethwait J.H."/>
            <person name="Berthelot C."/>
            <person name="Roest Crollius H."/>
            <person name="Guiguen Y."/>
        </authorList>
    </citation>
    <scope>NUCLEOTIDE SEQUENCE</scope>
    <source>
        <strain evidence="5">WJC10195</strain>
    </source>
</reference>
<keyword evidence="1" id="KW-0245">EGF-like domain</keyword>
<dbReference type="GO" id="GO:0042803">
    <property type="term" value="F:protein homodimerization activity"/>
    <property type="evidence" value="ECO:0007669"/>
    <property type="project" value="TreeGrafter"/>
</dbReference>
<dbReference type="PANTHER" id="PTHR11219:SF8">
    <property type="entry name" value="TENEURIN-2"/>
    <property type="match status" value="1"/>
</dbReference>
<dbReference type="GO" id="GO:0046982">
    <property type="term" value="F:protein heterodimerization activity"/>
    <property type="evidence" value="ECO:0007669"/>
    <property type="project" value="TreeGrafter"/>
</dbReference>
<dbReference type="AlphaFoldDB" id="A0A9Q1E564"/>
<evidence type="ECO:0000313" key="5">
    <source>
        <dbReference type="EMBL" id="KAJ8332448.1"/>
    </source>
</evidence>
<protein>
    <recommendedName>
        <fullName evidence="4">Teneurin-like YD-shell domain-containing protein</fullName>
    </recommendedName>
</protein>
<keyword evidence="6" id="KW-1185">Reference proteome</keyword>
<dbReference type="GO" id="GO:0043005">
    <property type="term" value="C:neuron projection"/>
    <property type="evidence" value="ECO:0007669"/>
    <property type="project" value="TreeGrafter"/>
</dbReference>
<dbReference type="GO" id="GO:0048666">
    <property type="term" value="P:neuron development"/>
    <property type="evidence" value="ECO:0007669"/>
    <property type="project" value="TreeGrafter"/>
</dbReference>
<gene>
    <name evidence="5" type="ORF">SKAU_G00426210</name>
</gene>
<name>A0A9Q1E564_SYNKA</name>
<evidence type="ECO:0000259" key="4">
    <source>
        <dbReference type="Pfam" id="PF25023"/>
    </source>
</evidence>
<dbReference type="GO" id="GO:0050839">
    <property type="term" value="F:cell adhesion molecule binding"/>
    <property type="evidence" value="ECO:0007669"/>
    <property type="project" value="TreeGrafter"/>
</dbReference>
<accession>A0A9Q1E564</accession>
<dbReference type="InterPro" id="IPR051216">
    <property type="entry name" value="Teneurin"/>
</dbReference>
<evidence type="ECO:0000256" key="1">
    <source>
        <dbReference type="ARBA" id="ARBA00022536"/>
    </source>
</evidence>
<sequence>MPSIIHDFSEDGRPLATYYLGTGRCVLYKYGKLGKLSEVLYDSTAVTFGYDEDRWACSRWSACRVAPSPATIRYRKMGPLVDKQIYRFSEEGMVNARV</sequence>
<evidence type="ECO:0000256" key="2">
    <source>
        <dbReference type="ARBA" id="ARBA00022737"/>
    </source>
</evidence>
<dbReference type="Pfam" id="PF25023">
    <property type="entry name" value="TEN_YD-shell"/>
    <property type="match status" value="1"/>
</dbReference>
<dbReference type="Proteomes" id="UP001152622">
    <property type="component" value="Unassembled WGS sequence"/>
</dbReference>
<comment type="caution">
    <text evidence="5">The sequence shown here is derived from an EMBL/GenBank/DDBJ whole genome shotgun (WGS) entry which is preliminary data.</text>
</comment>
<feature type="domain" description="Teneurin-like YD-shell" evidence="4">
    <location>
        <begin position="4"/>
        <end position="97"/>
    </location>
</feature>
<keyword evidence="2" id="KW-0677">Repeat</keyword>